<dbReference type="EMBL" id="BAABKE010000003">
    <property type="protein sequence ID" value="GAA5098505.1"/>
    <property type="molecule type" value="Genomic_DNA"/>
</dbReference>
<evidence type="ECO:0000256" key="1">
    <source>
        <dbReference type="ARBA" id="ARBA00004141"/>
    </source>
</evidence>
<reference evidence="8" key="1">
    <citation type="journal article" date="2019" name="Int. J. Syst. Evol. Microbiol.">
        <title>The Global Catalogue of Microorganisms (GCM) 10K type strain sequencing project: providing services to taxonomists for standard genome sequencing and annotation.</title>
        <authorList>
            <consortium name="The Broad Institute Genomics Platform"/>
            <consortium name="The Broad Institute Genome Sequencing Center for Infectious Disease"/>
            <person name="Wu L."/>
            <person name="Ma J."/>
        </authorList>
    </citation>
    <scope>NUCLEOTIDE SEQUENCE [LARGE SCALE GENOMIC DNA]</scope>
    <source>
        <strain evidence="8">JCM 18424</strain>
    </source>
</reference>
<comment type="subcellular location">
    <subcellularLocation>
        <location evidence="1">Membrane</location>
        <topology evidence="1">Multi-pass membrane protein</topology>
    </subcellularLocation>
</comment>
<keyword evidence="3 5" id="KW-1133">Transmembrane helix</keyword>
<dbReference type="Gene3D" id="1.20.1250.20">
    <property type="entry name" value="MFS general substrate transporter like domains"/>
    <property type="match status" value="1"/>
</dbReference>
<keyword evidence="2 5" id="KW-0812">Transmembrane</keyword>
<feature type="transmembrane region" description="Helical" evidence="5">
    <location>
        <begin position="326"/>
        <end position="349"/>
    </location>
</feature>
<dbReference type="PANTHER" id="PTHR23501">
    <property type="entry name" value="MAJOR FACILITATOR SUPERFAMILY"/>
    <property type="match status" value="1"/>
</dbReference>
<dbReference type="SUPFAM" id="SSF103473">
    <property type="entry name" value="MFS general substrate transporter"/>
    <property type="match status" value="1"/>
</dbReference>
<feature type="transmembrane region" description="Helical" evidence="5">
    <location>
        <begin position="13"/>
        <end position="36"/>
    </location>
</feature>
<feature type="transmembrane region" description="Helical" evidence="5">
    <location>
        <begin position="435"/>
        <end position="454"/>
    </location>
</feature>
<evidence type="ECO:0000313" key="7">
    <source>
        <dbReference type="EMBL" id="GAA5098505.1"/>
    </source>
</evidence>
<feature type="transmembrane region" description="Helical" evidence="5">
    <location>
        <begin position="296"/>
        <end position="314"/>
    </location>
</feature>
<dbReference type="RefSeq" id="WP_077925081.1">
    <property type="nucleotide sequence ID" value="NZ_BAABKE010000003.1"/>
</dbReference>
<dbReference type="PRINTS" id="PR01036">
    <property type="entry name" value="TCRTETB"/>
</dbReference>
<dbReference type="PANTHER" id="PTHR23501:SF1">
    <property type="entry name" value="TRANSPORT PROTEIN HSRA-RELATED"/>
    <property type="match status" value="1"/>
</dbReference>
<dbReference type="CDD" id="cd17503">
    <property type="entry name" value="MFS_LmrB_MDR_like"/>
    <property type="match status" value="1"/>
</dbReference>
<dbReference type="Proteomes" id="UP001500631">
    <property type="component" value="Unassembled WGS sequence"/>
</dbReference>
<evidence type="ECO:0000256" key="3">
    <source>
        <dbReference type="ARBA" id="ARBA00022989"/>
    </source>
</evidence>
<evidence type="ECO:0000313" key="8">
    <source>
        <dbReference type="Proteomes" id="UP001500631"/>
    </source>
</evidence>
<evidence type="ECO:0000256" key="5">
    <source>
        <dbReference type="SAM" id="Phobius"/>
    </source>
</evidence>
<feature type="transmembrane region" description="Helical" evidence="5">
    <location>
        <begin position="395"/>
        <end position="415"/>
    </location>
</feature>
<feature type="transmembrane region" description="Helical" evidence="5">
    <location>
        <begin position="79"/>
        <end position="99"/>
    </location>
</feature>
<sequence>MGQAIVSEQTKKVLPWILGITIFMQMLETTILNTALPAIARDLNESPLQMQAAIISYTLTLAICTPLSSIISDKFGTKYTFLLSVLVFTLGSFLCALSMDLTQLTLSRILQGVGGAMSIPVARLSIFKTYPKSQILKIISYAVTPALIGPMLGPILGGYLVQYLSWHWIFLINIPIGMVCIGLAFFYMPDYKADKVKIDFWGYIMFAAAISLLILGLEFVVRRDNQLFSMLMLCFGVLLLVSYWIYAYYTDSPLYSPSLFKIRTFFVGVFGGILARLGISCIPFVVPLLLQVGLGYSPDVAGWVLVPLALANLINKPMVTTIMRWYGYKSVLIINTLMVSIIIIIMGFVAPIVHISVLMVLLFMLGFFNSIQFSAMNTLTVADLTDDNVSSGNSLMVVFQQLSMTLAIAFAAIFMNVFADSPVAIFASETEPFQATMIVMGIFTFFATFIFVILHKTDGDNMANRNKS</sequence>
<dbReference type="Gene3D" id="1.20.1720.10">
    <property type="entry name" value="Multidrug resistance protein D"/>
    <property type="match status" value="1"/>
</dbReference>
<evidence type="ECO:0000256" key="2">
    <source>
        <dbReference type="ARBA" id="ARBA00022692"/>
    </source>
</evidence>
<dbReference type="PROSITE" id="PS50850">
    <property type="entry name" value="MFS"/>
    <property type="match status" value="1"/>
</dbReference>
<keyword evidence="4 5" id="KW-0472">Membrane</keyword>
<dbReference type="Pfam" id="PF07690">
    <property type="entry name" value="MFS_1"/>
    <property type="match status" value="1"/>
</dbReference>
<feature type="domain" description="Major facilitator superfamily (MFS) profile" evidence="6">
    <location>
        <begin position="14"/>
        <end position="458"/>
    </location>
</feature>
<keyword evidence="8" id="KW-1185">Reference proteome</keyword>
<feature type="transmembrane region" description="Helical" evidence="5">
    <location>
        <begin position="138"/>
        <end position="160"/>
    </location>
</feature>
<name>A0ABP9MLF6_9GAMM</name>
<organism evidence="7 8">
    <name type="scientific">Wohlfahrtiimonas larvae</name>
    <dbReference type="NCBI Taxonomy" id="1157986"/>
    <lineage>
        <taxon>Bacteria</taxon>
        <taxon>Pseudomonadati</taxon>
        <taxon>Pseudomonadota</taxon>
        <taxon>Gammaproteobacteria</taxon>
        <taxon>Cardiobacteriales</taxon>
        <taxon>Ignatzschineriaceae</taxon>
        <taxon>Wohlfahrtiimonas</taxon>
    </lineage>
</organism>
<feature type="transmembrane region" description="Helical" evidence="5">
    <location>
        <begin position="355"/>
        <end position="375"/>
    </location>
</feature>
<dbReference type="InterPro" id="IPR020846">
    <property type="entry name" value="MFS_dom"/>
</dbReference>
<evidence type="ECO:0000256" key="4">
    <source>
        <dbReference type="ARBA" id="ARBA00023136"/>
    </source>
</evidence>
<feature type="transmembrane region" description="Helical" evidence="5">
    <location>
        <begin position="227"/>
        <end position="246"/>
    </location>
</feature>
<dbReference type="InterPro" id="IPR036259">
    <property type="entry name" value="MFS_trans_sf"/>
</dbReference>
<dbReference type="InterPro" id="IPR011701">
    <property type="entry name" value="MFS"/>
</dbReference>
<feature type="transmembrane region" description="Helical" evidence="5">
    <location>
        <begin position="166"/>
        <end position="188"/>
    </location>
</feature>
<comment type="caution">
    <text evidence="7">The sequence shown here is derived from an EMBL/GenBank/DDBJ whole genome shotgun (WGS) entry which is preliminary data.</text>
</comment>
<feature type="transmembrane region" description="Helical" evidence="5">
    <location>
        <begin position="48"/>
        <end position="67"/>
    </location>
</feature>
<proteinExistence type="predicted"/>
<gene>
    <name evidence="7" type="ORF">GCM10023338_11060</name>
</gene>
<accession>A0ABP9MLF6</accession>
<protein>
    <submittedName>
        <fullName evidence="7">MFS transporter</fullName>
    </submittedName>
</protein>
<evidence type="ECO:0000259" key="6">
    <source>
        <dbReference type="PROSITE" id="PS50850"/>
    </source>
</evidence>
<feature type="transmembrane region" description="Helical" evidence="5">
    <location>
        <begin position="200"/>
        <end position="221"/>
    </location>
</feature>
<feature type="transmembrane region" description="Helical" evidence="5">
    <location>
        <begin position="266"/>
        <end position="290"/>
    </location>
</feature>
<feature type="transmembrane region" description="Helical" evidence="5">
    <location>
        <begin position="105"/>
        <end position="126"/>
    </location>
</feature>